<feature type="compositionally biased region" description="Low complexity" evidence="2">
    <location>
        <begin position="32"/>
        <end position="88"/>
    </location>
</feature>
<keyword evidence="3" id="KW-0472">Membrane</keyword>
<dbReference type="InterPro" id="IPR004843">
    <property type="entry name" value="Calcineurin-like_PHP"/>
</dbReference>
<dbReference type="InterPro" id="IPR008334">
    <property type="entry name" value="5'-Nucleotdase_C"/>
</dbReference>
<keyword evidence="3" id="KW-1133">Transmembrane helix</keyword>
<evidence type="ECO:0000256" key="2">
    <source>
        <dbReference type="SAM" id="MobiDB-lite"/>
    </source>
</evidence>
<evidence type="ECO:0000256" key="4">
    <source>
        <dbReference type="SAM" id="SignalP"/>
    </source>
</evidence>
<dbReference type="InterPro" id="IPR036907">
    <property type="entry name" value="5'-Nucleotdase_C_sf"/>
</dbReference>
<dbReference type="InterPro" id="IPR029052">
    <property type="entry name" value="Metallo-depent_PP-like"/>
</dbReference>
<evidence type="ECO:0000313" key="8">
    <source>
        <dbReference type="Proteomes" id="UP000010301"/>
    </source>
</evidence>
<dbReference type="EMBL" id="ACFG01000004">
    <property type="protein sequence ID" value="EEH64473.1"/>
    <property type="molecule type" value="Genomic_DNA"/>
</dbReference>
<keyword evidence="3" id="KW-0812">Transmembrane</keyword>
<sequence>MKKNFMRSAVSVAATAAVVVAPGVAFATEATPTAPDTSAAAPVASTEATAPATGAPETAAPTTGDEAAAPAPTTGSTEAAPAATTTPASPAPAAPAAANVVTLDLYKLTDIHGHIEKVEKKGKVTEAGLAAVQCYLDKAQAENPNFSFTLLGDNIGASPFTSGSQKDNPTIAALNKLPVLASTIGNHELDMGQEVFKQRIDGTNTAEFVKVGFPYLGANVDGMGTYVAGSETLPYLGDYVVKELGGVKVAYIGAIAEDVPFKLSPDATKGLTFNNPIAKIGELAKKLKAEGKADLVVAMLDDDVKNNYPLMPAEVDVIMGGDTHVPYEFDKENSKEMLESANPKLAGIASGSYTDNLGLVKIKYNLDTKKVESADSILISATDVVAGASADCLMNSTAGAEVAKAVESAKEAGKAVIVSGVTGEWKRGVFVKPGEEKPGAGSNRGIESTLGNLVADSILDQVTVDGKTPVDIGVVNAGGLRADLVPNNGVLTYADTFASLPFSNELGYAPMTGAEFKMALENQWKTDLNSQNSRPMLRLGTSSNLTYTYDATKPAGERITSVLLNGKPLEMDKTYNVGSMTFVLAGGDGYFAKGLKVKTFGVLDRDGFNTYLKKVTGPALKASNLKRGIGLTLPAAKVAKDAKFELPLRGLSFSEGPGKTENVKVTVGAQTVTVPVTNDLVEPNANNENSVVTTDGYGTATAMLDAAMICEGMHGMQELAVTVSTDFGMVVSEGNAQKVTVDCGEAPAPAAVALKRNTVVAGGVVTGEGTGFTPGAKVMVELHSKPVLLGTVVATADGKVPFNFKIPANVTPGKHHIVLTEVGTNKVAKAEIEVKAAMKAKKLANTGATSGALSLLALSLALFGGVLVAARKRA</sequence>
<accession>C0VYH0</accession>
<feature type="domain" description="Calcineurin-like phosphoesterase" evidence="5">
    <location>
        <begin position="108"/>
        <end position="326"/>
    </location>
</feature>
<dbReference type="Pfam" id="PF00149">
    <property type="entry name" value="Metallophos"/>
    <property type="match status" value="1"/>
</dbReference>
<reference evidence="7 8" key="1">
    <citation type="submission" date="2009-01" db="EMBL/GenBank/DDBJ databases">
        <authorList>
            <person name="Qin X."/>
            <person name="Bachman B."/>
            <person name="Battles P."/>
            <person name="Bell A."/>
            <person name="Bess C."/>
            <person name="Bickham C."/>
            <person name="Chaboub L."/>
            <person name="Chen D."/>
            <person name="Coyle M."/>
            <person name="Deiros D.R."/>
            <person name="Dinh H."/>
            <person name="Forbes L."/>
            <person name="Fowler G."/>
            <person name="Francisco L."/>
            <person name="Fu Q."/>
            <person name="Gubbala S."/>
            <person name="Hale W."/>
            <person name="Han Y."/>
            <person name="Hemphill L."/>
            <person name="Highlander S.K."/>
            <person name="Hirani K."/>
            <person name="Hogues M."/>
            <person name="Jackson L."/>
            <person name="Jakkamsetti A."/>
            <person name="Javaid M."/>
            <person name="Jiang H."/>
            <person name="Korchina V."/>
            <person name="Kovar C."/>
            <person name="Lara F."/>
            <person name="Lee S."/>
            <person name="Mata R."/>
            <person name="Mathew T."/>
            <person name="Moen C."/>
            <person name="Morales K."/>
            <person name="Munidasa M."/>
            <person name="Nazareth L."/>
            <person name="Ngo R."/>
            <person name="Nguyen L."/>
            <person name="Okwuonu G."/>
            <person name="Ongeri F."/>
            <person name="Patil S."/>
            <person name="Petrosino J."/>
            <person name="Pham C."/>
            <person name="Pham P."/>
            <person name="Pu L.-L."/>
            <person name="Puazo M."/>
            <person name="Raj R."/>
            <person name="Reid J."/>
            <person name="Rouhana J."/>
            <person name="Saada N."/>
            <person name="Shang Y."/>
            <person name="Simmons D."/>
            <person name="Thornton R."/>
            <person name="Warren J."/>
            <person name="Weissenberger G."/>
            <person name="Zhang J."/>
            <person name="Zhang L."/>
            <person name="Zhou C."/>
            <person name="Zhu D."/>
            <person name="Muzny D."/>
            <person name="Worley K."/>
            <person name="Gibbs R."/>
        </authorList>
    </citation>
    <scope>NUCLEOTIDE SEQUENCE [LARGE SCALE GENOMIC DNA]</scope>
    <source>
        <strain evidence="7 8">DSM 15436</strain>
    </source>
</reference>
<feature type="domain" description="5'-Nucleotidase C-terminal" evidence="6">
    <location>
        <begin position="442"/>
        <end position="591"/>
    </location>
</feature>
<keyword evidence="1 4" id="KW-0732">Signal</keyword>
<organism evidence="7 8">
    <name type="scientific">Gleimia coleocanis DSM 15436</name>
    <dbReference type="NCBI Taxonomy" id="525245"/>
    <lineage>
        <taxon>Bacteria</taxon>
        <taxon>Bacillati</taxon>
        <taxon>Actinomycetota</taxon>
        <taxon>Actinomycetes</taxon>
        <taxon>Actinomycetales</taxon>
        <taxon>Actinomycetaceae</taxon>
        <taxon>Gleimia</taxon>
    </lineage>
</organism>
<feature type="chain" id="PRO_5002903618" evidence="4">
    <location>
        <begin position="28"/>
        <end position="874"/>
    </location>
</feature>
<feature type="transmembrane region" description="Helical" evidence="3">
    <location>
        <begin position="851"/>
        <end position="870"/>
    </location>
</feature>
<comment type="caution">
    <text evidence="7">The sequence shown here is derived from an EMBL/GenBank/DDBJ whole genome shotgun (WGS) entry which is preliminary data.</text>
</comment>
<dbReference type="InterPro" id="IPR006179">
    <property type="entry name" value="5_nucleotidase/apyrase"/>
</dbReference>
<evidence type="ECO:0000313" key="7">
    <source>
        <dbReference type="EMBL" id="EEH64473.1"/>
    </source>
</evidence>
<dbReference type="PRINTS" id="PR01607">
    <property type="entry name" value="APYRASEFAMLY"/>
</dbReference>
<dbReference type="GO" id="GO:0008768">
    <property type="term" value="F:UDP-sugar diphosphatase activity"/>
    <property type="evidence" value="ECO:0007669"/>
    <property type="project" value="TreeGrafter"/>
</dbReference>
<name>C0VYH0_9ACTO</name>
<feature type="signal peptide" evidence="4">
    <location>
        <begin position="1"/>
        <end position="27"/>
    </location>
</feature>
<dbReference type="GO" id="GO:0008253">
    <property type="term" value="F:5'-nucleotidase activity"/>
    <property type="evidence" value="ECO:0007669"/>
    <property type="project" value="TreeGrafter"/>
</dbReference>
<dbReference type="Gene3D" id="3.60.21.10">
    <property type="match status" value="1"/>
</dbReference>
<dbReference type="SUPFAM" id="SSF56300">
    <property type="entry name" value="Metallo-dependent phosphatases"/>
    <property type="match status" value="1"/>
</dbReference>
<dbReference type="Proteomes" id="UP000010301">
    <property type="component" value="Unassembled WGS sequence"/>
</dbReference>
<keyword evidence="8" id="KW-1185">Reference proteome</keyword>
<dbReference type="RefSeq" id="WP_006547207.1">
    <property type="nucleotide sequence ID" value="NZ_DS999545.1"/>
</dbReference>
<protein>
    <submittedName>
        <fullName evidence="7">LPXTG-motif cell wall anchor domain protein</fullName>
    </submittedName>
</protein>
<dbReference type="eggNOG" id="COG3064">
    <property type="taxonomic scope" value="Bacteria"/>
</dbReference>
<dbReference type="PANTHER" id="PTHR11575">
    <property type="entry name" value="5'-NUCLEOTIDASE-RELATED"/>
    <property type="match status" value="1"/>
</dbReference>
<evidence type="ECO:0000256" key="3">
    <source>
        <dbReference type="SAM" id="Phobius"/>
    </source>
</evidence>
<dbReference type="PANTHER" id="PTHR11575:SF24">
    <property type="entry name" value="5'-NUCLEOTIDASE"/>
    <property type="match status" value="1"/>
</dbReference>
<dbReference type="GO" id="GO:0009166">
    <property type="term" value="P:nucleotide catabolic process"/>
    <property type="evidence" value="ECO:0007669"/>
    <property type="project" value="InterPro"/>
</dbReference>
<dbReference type="Gene3D" id="3.90.780.10">
    <property type="entry name" value="5'-Nucleotidase, C-terminal domain"/>
    <property type="match status" value="1"/>
</dbReference>
<dbReference type="AlphaFoldDB" id="C0VYH0"/>
<dbReference type="eggNOG" id="COG0737">
    <property type="taxonomic scope" value="Bacteria"/>
</dbReference>
<evidence type="ECO:0000259" key="6">
    <source>
        <dbReference type="Pfam" id="PF02872"/>
    </source>
</evidence>
<proteinExistence type="predicted"/>
<dbReference type="Pfam" id="PF02872">
    <property type="entry name" value="5_nucleotid_C"/>
    <property type="match status" value="1"/>
</dbReference>
<evidence type="ECO:0000259" key="5">
    <source>
        <dbReference type="Pfam" id="PF00149"/>
    </source>
</evidence>
<dbReference type="STRING" id="525245.HMPREF0044_0210"/>
<feature type="region of interest" description="Disordered" evidence="2">
    <location>
        <begin position="32"/>
        <end position="93"/>
    </location>
</feature>
<dbReference type="GO" id="GO:0030288">
    <property type="term" value="C:outer membrane-bounded periplasmic space"/>
    <property type="evidence" value="ECO:0007669"/>
    <property type="project" value="TreeGrafter"/>
</dbReference>
<evidence type="ECO:0000256" key="1">
    <source>
        <dbReference type="ARBA" id="ARBA00022729"/>
    </source>
</evidence>
<gene>
    <name evidence="7" type="ORF">HMPREF0044_0210</name>
</gene>
<dbReference type="HOGENOM" id="CLU_005854_5_0_11"/>
<dbReference type="SUPFAM" id="SSF55816">
    <property type="entry name" value="5'-nucleotidase (syn. UDP-sugar hydrolase), C-terminal domain"/>
    <property type="match status" value="1"/>
</dbReference>